<accession>A0A502GA97</accession>
<proteinExistence type="predicted"/>
<sequence length="60" mass="6563">MAIRGRLPRPAFKIKVKTVGSPPTLAQRVLNETLWNPAFFCCCNTAAALVTMAVFQVSLL</sequence>
<dbReference type="AlphaFoldDB" id="A0A502GA97"/>
<keyword evidence="1" id="KW-1133">Transmembrane helix</keyword>
<feature type="transmembrane region" description="Helical" evidence="1">
    <location>
        <begin position="34"/>
        <end position="55"/>
    </location>
</feature>
<evidence type="ECO:0000313" key="2">
    <source>
        <dbReference type="EMBL" id="TPG58899.1"/>
    </source>
</evidence>
<dbReference type="Proteomes" id="UP000317663">
    <property type="component" value="Unassembled WGS sequence"/>
</dbReference>
<comment type="caution">
    <text evidence="2">The sequence shown here is derived from an EMBL/GenBank/DDBJ whole genome shotgun (WGS) entry which is preliminary data.</text>
</comment>
<dbReference type="EMBL" id="RCZD01000010">
    <property type="protein sequence ID" value="TPG58899.1"/>
    <property type="molecule type" value="Genomic_DNA"/>
</dbReference>
<keyword evidence="3" id="KW-1185">Reference proteome</keyword>
<protein>
    <submittedName>
        <fullName evidence="2">Uncharacterized protein</fullName>
    </submittedName>
</protein>
<evidence type="ECO:0000313" key="3">
    <source>
        <dbReference type="Proteomes" id="UP000317663"/>
    </source>
</evidence>
<reference evidence="2 3" key="1">
    <citation type="journal article" date="2019" name="Environ. Microbiol.">
        <title>Species interactions and distinct microbial communities in high Arctic permafrost affected cryosols are associated with the CH4 and CO2 gas fluxes.</title>
        <authorList>
            <person name="Altshuler I."/>
            <person name="Hamel J."/>
            <person name="Turney S."/>
            <person name="Magnuson E."/>
            <person name="Levesque R."/>
            <person name="Greer C."/>
            <person name="Whyte L.G."/>
        </authorList>
    </citation>
    <scope>NUCLEOTIDE SEQUENCE [LARGE SCALE GENOMIC DNA]</scope>
    <source>
        <strain evidence="2 3">E4</strain>
    </source>
</reference>
<keyword evidence="1" id="KW-0472">Membrane</keyword>
<organism evidence="2 3">
    <name type="scientific">Ewingella americana</name>
    <dbReference type="NCBI Taxonomy" id="41202"/>
    <lineage>
        <taxon>Bacteria</taxon>
        <taxon>Pseudomonadati</taxon>
        <taxon>Pseudomonadota</taxon>
        <taxon>Gammaproteobacteria</taxon>
        <taxon>Enterobacterales</taxon>
        <taxon>Yersiniaceae</taxon>
        <taxon>Ewingella</taxon>
    </lineage>
</organism>
<evidence type="ECO:0000256" key="1">
    <source>
        <dbReference type="SAM" id="Phobius"/>
    </source>
</evidence>
<name>A0A502GA97_9GAMM</name>
<keyword evidence="1" id="KW-0812">Transmembrane</keyword>
<gene>
    <name evidence="2" type="ORF">EAH77_18515</name>
</gene>